<evidence type="ECO:0000259" key="10">
    <source>
        <dbReference type="PROSITE" id="PS50893"/>
    </source>
</evidence>
<evidence type="ECO:0000313" key="11">
    <source>
        <dbReference type="EMBL" id="MDK4290487.1"/>
    </source>
</evidence>
<dbReference type="PROSITE" id="PS50893">
    <property type="entry name" value="ABC_TRANSPORTER_2"/>
    <property type="match status" value="1"/>
</dbReference>
<feature type="domain" description="ABC transporter" evidence="10">
    <location>
        <begin position="9"/>
        <end position="244"/>
    </location>
</feature>
<dbReference type="Proteomes" id="UP001239759">
    <property type="component" value="Unassembled WGS sequence"/>
</dbReference>
<evidence type="ECO:0000256" key="6">
    <source>
        <dbReference type="ARBA" id="ARBA00022840"/>
    </source>
</evidence>
<evidence type="ECO:0000256" key="5">
    <source>
        <dbReference type="ARBA" id="ARBA00022741"/>
    </source>
</evidence>
<reference evidence="12 14" key="1">
    <citation type="submission" date="2023-05" db="EMBL/GenBank/DDBJ databases">
        <title>Metabolic capabilities are highly conserved among human nasal-associated Corynebacterium species in pangenomic analyses.</title>
        <authorList>
            <person name="Tran T.H."/>
            <person name="Roberts A.Q."/>
            <person name="Escapa I.F."/>
            <person name="Gao W."/>
            <person name="Conlan S."/>
            <person name="Kong H."/>
            <person name="Segre J.A."/>
            <person name="Kelly M.S."/>
            <person name="Lemon K.P."/>
        </authorList>
    </citation>
    <scope>NUCLEOTIDE SEQUENCE</scope>
    <source>
        <strain evidence="12">KPL2773</strain>
        <strain evidence="11 14">KPL3772</strain>
    </source>
</reference>
<dbReference type="InterPro" id="IPR003439">
    <property type="entry name" value="ABC_transporter-like_ATP-bd"/>
</dbReference>
<protein>
    <submittedName>
        <fullName evidence="12">ABC transporter ATP-binding protein</fullName>
    </submittedName>
</protein>
<dbReference type="PANTHER" id="PTHR42771">
    <property type="entry name" value="IRON(3+)-HYDROXAMATE IMPORT ATP-BINDING PROTEIN FHUC"/>
    <property type="match status" value="1"/>
</dbReference>
<organism evidence="12 13">
    <name type="scientific">Corynebacterium pseudodiphtheriticum</name>
    <dbReference type="NCBI Taxonomy" id="37637"/>
    <lineage>
        <taxon>Bacteria</taxon>
        <taxon>Bacillati</taxon>
        <taxon>Actinomycetota</taxon>
        <taxon>Actinomycetes</taxon>
        <taxon>Mycobacteriales</taxon>
        <taxon>Corynebacteriaceae</taxon>
        <taxon>Corynebacterium</taxon>
    </lineage>
</organism>
<keyword evidence="9" id="KW-0472">Membrane</keyword>
<dbReference type="Pfam" id="PF00005">
    <property type="entry name" value="ABC_tran"/>
    <property type="match status" value="1"/>
</dbReference>
<dbReference type="PROSITE" id="PS00211">
    <property type="entry name" value="ABC_TRANSPORTER_1"/>
    <property type="match status" value="1"/>
</dbReference>
<dbReference type="InterPro" id="IPR051535">
    <property type="entry name" value="Siderophore_ABC-ATPase"/>
</dbReference>
<evidence type="ECO:0000256" key="9">
    <source>
        <dbReference type="ARBA" id="ARBA00023136"/>
    </source>
</evidence>
<dbReference type="GO" id="GO:0006826">
    <property type="term" value="P:iron ion transport"/>
    <property type="evidence" value="ECO:0007669"/>
    <property type="project" value="UniProtKB-KW"/>
</dbReference>
<dbReference type="EMBL" id="JASNVH010000013">
    <property type="protein sequence ID" value="MDK4307631.1"/>
    <property type="molecule type" value="Genomic_DNA"/>
</dbReference>
<comment type="subcellular location">
    <subcellularLocation>
        <location evidence="1">Cell membrane</location>
        <topology evidence="1">Peripheral membrane protein</topology>
    </subcellularLocation>
</comment>
<name>A0AAP4F5E5_9CORY</name>
<gene>
    <name evidence="11" type="ORF">QPX23_07090</name>
    <name evidence="12" type="ORF">QPX42_08780</name>
</gene>
<keyword evidence="7" id="KW-0408">Iron</keyword>
<evidence type="ECO:0000313" key="14">
    <source>
        <dbReference type="Proteomes" id="UP001239759"/>
    </source>
</evidence>
<keyword evidence="4" id="KW-0410">Iron transport</keyword>
<evidence type="ECO:0000256" key="3">
    <source>
        <dbReference type="ARBA" id="ARBA00022475"/>
    </source>
</evidence>
<evidence type="ECO:0000256" key="1">
    <source>
        <dbReference type="ARBA" id="ARBA00004202"/>
    </source>
</evidence>
<dbReference type="AlphaFoldDB" id="A0AAP4F5E5"/>
<keyword evidence="14" id="KW-1185">Reference proteome</keyword>
<accession>A0AAP4F5E5</accession>
<keyword evidence="2" id="KW-0813">Transport</keyword>
<dbReference type="PANTHER" id="PTHR42771:SF2">
    <property type="entry name" value="IRON(3+)-HYDROXAMATE IMPORT ATP-BINDING PROTEIN FHUC"/>
    <property type="match status" value="1"/>
</dbReference>
<proteinExistence type="predicted"/>
<evidence type="ECO:0000256" key="8">
    <source>
        <dbReference type="ARBA" id="ARBA00023065"/>
    </source>
</evidence>
<comment type="caution">
    <text evidence="12">The sequence shown here is derived from an EMBL/GenBank/DDBJ whole genome shotgun (WGS) entry which is preliminary data.</text>
</comment>
<keyword evidence="5" id="KW-0547">Nucleotide-binding</keyword>
<dbReference type="GO" id="GO:0005524">
    <property type="term" value="F:ATP binding"/>
    <property type="evidence" value="ECO:0007669"/>
    <property type="project" value="UniProtKB-KW"/>
</dbReference>
<dbReference type="FunFam" id="3.40.50.300:FF:000134">
    <property type="entry name" value="Iron-enterobactin ABC transporter ATP-binding protein"/>
    <property type="match status" value="1"/>
</dbReference>
<evidence type="ECO:0000313" key="12">
    <source>
        <dbReference type="EMBL" id="MDK4307631.1"/>
    </source>
</evidence>
<dbReference type="InterPro" id="IPR003593">
    <property type="entry name" value="AAA+_ATPase"/>
</dbReference>
<dbReference type="Gene3D" id="3.40.50.300">
    <property type="entry name" value="P-loop containing nucleotide triphosphate hydrolases"/>
    <property type="match status" value="1"/>
</dbReference>
<dbReference type="Proteomes" id="UP001224412">
    <property type="component" value="Unassembled WGS sequence"/>
</dbReference>
<keyword evidence="8" id="KW-0406">Ion transport</keyword>
<dbReference type="GO" id="GO:0005886">
    <property type="term" value="C:plasma membrane"/>
    <property type="evidence" value="ECO:0007669"/>
    <property type="project" value="UniProtKB-SubCell"/>
</dbReference>
<dbReference type="InterPro" id="IPR017871">
    <property type="entry name" value="ABC_transporter-like_CS"/>
</dbReference>
<keyword evidence="3" id="KW-1003">Cell membrane</keyword>
<dbReference type="SUPFAM" id="SSF52540">
    <property type="entry name" value="P-loop containing nucleoside triphosphate hydrolases"/>
    <property type="match status" value="1"/>
</dbReference>
<evidence type="ECO:0000256" key="4">
    <source>
        <dbReference type="ARBA" id="ARBA00022496"/>
    </source>
</evidence>
<dbReference type="RefSeq" id="WP_023019517.1">
    <property type="nucleotide sequence ID" value="NZ_CP051667.1"/>
</dbReference>
<dbReference type="CDD" id="cd03214">
    <property type="entry name" value="ABC_Iron-Siderophores_B12_Hemin"/>
    <property type="match status" value="1"/>
</dbReference>
<sequence>MNSGNTDALTGHNIVAGYSDAPVLRNVSVDIPKNMVTAIIGPNGSGKSTLLKVLGRQLSRSSGVVKLGDVKLENFSSRDFARMVSYLPQRPTVSEGLTVRDLISFGRYPYTGIFANLSHEDYLAVEDAAEQTGIAELLDQDATNLSGGQQQRVWIAMAIAQQASTLLLDEPTTYLDPAFQLSTLDLVKKLHHEGHTVVMVLHDITQAARYANYVIAMKDGVVVRAGNTADVLTKELVKDVFAVNCLLLEDPATGRKLPVPYSL</sequence>
<dbReference type="InterPro" id="IPR027417">
    <property type="entry name" value="P-loop_NTPase"/>
</dbReference>
<keyword evidence="6 12" id="KW-0067">ATP-binding</keyword>
<dbReference type="SMART" id="SM00382">
    <property type="entry name" value="AAA"/>
    <property type="match status" value="1"/>
</dbReference>
<evidence type="ECO:0000256" key="2">
    <source>
        <dbReference type="ARBA" id="ARBA00022448"/>
    </source>
</evidence>
<dbReference type="EMBL" id="JASNUQ010000010">
    <property type="protein sequence ID" value="MDK4290487.1"/>
    <property type="molecule type" value="Genomic_DNA"/>
</dbReference>
<evidence type="ECO:0000256" key="7">
    <source>
        <dbReference type="ARBA" id="ARBA00023004"/>
    </source>
</evidence>
<evidence type="ECO:0000313" key="13">
    <source>
        <dbReference type="Proteomes" id="UP001224412"/>
    </source>
</evidence>
<dbReference type="GO" id="GO:0016887">
    <property type="term" value="F:ATP hydrolysis activity"/>
    <property type="evidence" value="ECO:0007669"/>
    <property type="project" value="InterPro"/>
</dbReference>